<reference evidence="2 3" key="1">
    <citation type="submission" date="2021-04" db="EMBL/GenBank/DDBJ databases">
        <authorList>
            <person name="De Guttry C."/>
            <person name="Zahm M."/>
            <person name="Klopp C."/>
            <person name="Cabau C."/>
            <person name="Louis A."/>
            <person name="Berthelot C."/>
            <person name="Parey E."/>
            <person name="Roest Crollius H."/>
            <person name="Montfort J."/>
            <person name="Robinson-Rechavi M."/>
            <person name="Bucao C."/>
            <person name="Bouchez O."/>
            <person name="Gislard M."/>
            <person name="Lluch J."/>
            <person name="Milhes M."/>
            <person name="Lampietro C."/>
            <person name="Lopez Roques C."/>
            <person name="Donnadieu C."/>
            <person name="Braasch I."/>
            <person name="Desvignes T."/>
            <person name="Postlethwait J."/>
            <person name="Bobe J."/>
            <person name="Wedekind C."/>
            <person name="Guiguen Y."/>
        </authorList>
    </citation>
    <scope>NUCLEOTIDE SEQUENCE [LARGE SCALE GENOMIC DNA]</scope>
    <source>
        <strain evidence="2">Cs_M1</strain>
        <tissue evidence="2">Blood</tissue>
    </source>
</reference>
<proteinExistence type="predicted"/>
<protein>
    <submittedName>
        <fullName evidence="2">Uncharacterized protein</fullName>
    </submittedName>
</protein>
<dbReference type="PANTHER" id="PTHR48251:SF1">
    <property type="entry name" value="COILED-COIL DOMAIN-CONTAINING PROTEIN 160"/>
    <property type="match status" value="1"/>
</dbReference>
<sequence>MVEKERGDNSPKFDCESEDCHWVETLFPPHFSLLTLVGENNICVSGKAGAVKVTEPSSSLSSQRRLRRQDIYKTTLQIVQHKEAQRRKEAPFQKIIKDDLQKEIGELSSEHEGHRNQGGDRGWDGEVERSRCIWNIQDIGVLRKAIHEVEEDRCRMRAKLSEAMAEAQMQGKERKCLQGLLEEREEQLGLARQEAARRALHVDALQAEGHKMAVQLQAQATQAKDITEEKMRLREKLKKVSKEVQEVRRENETLALDIERLGKQLTIEVQRQEEVSRLEHDIALQRLQRDLEETKTQLKLEKESHTRSYTALEFLRRHFNNPSQGTTHTLTEKIAHI</sequence>
<gene>
    <name evidence="2" type="ORF">J4Q44_G00312200</name>
</gene>
<dbReference type="Proteomes" id="UP001356427">
    <property type="component" value="Unassembled WGS sequence"/>
</dbReference>
<feature type="coiled-coil region" evidence="1">
    <location>
        <begin position="216"/>
        <end position="304"/>
    </location>
</feature>
<dbReference type="EMBL" id="JAGTTL010000030">
    <property type="protein sequence ID" value="KAK6298165.1"/>
    <property type="molecule type" value="Genomic_DNA"/>
</dbReference>
<keyword evidence="3" id="KW-1185">Reference proteome</keyword>
<comment type="caution">
    <text evidence="2">The sequence shown here is derived from an EMBL/GenBank/DDBJ whole genome shotgun (WGS) entry which is preliminary data.</text>
</comment>
<evidence type="ECO:0000313" key="3">
    <source>
        <dbReference type="Proteomes" id="UP001356427"/>
    </source>
</evidence>
<dbReference type="PANTHER" id="PTHR48251">
    <property type="entry name" value="COILED-COIL DOMAIN-CONTAINING PROTEIN 160"/>
    <property type="match status" value="1"/>
</dbReference>
<evidence type="ECO:0000256" key="1">
    <source>
        <dbReference type="SAM" id="Coils"/>
    </source>
</evidence>
<keyword evidence="1" id="KW-0175">Coiled coil</keyword>
<evidence type="ECO:0000313" key="2">
    <source>
        <dbReference type="EMBL" id="KAK6298165.1"/>
    </source>
</evidence>
<dbReference type="AlphaFoldDB" id="A0AAN8L584"/>
<accession>A0AAN8L584</accession>
<organism evidence="2 3">
    <name type="scientific">Coregonus suidteri</name>
    <dbReference type="NCBI Taxonomy" id="861788"/>
    <lineage>
        <taxon>Eukaryota</taxon>
        <taxon>Metazoa</taxon>
        <taxon>Chordata</taxon>
        <taxon>Craniata</taxon>
        <taxon>Vertebrata</taxon>
        <taxon>Euteleostomi</taxon>
        <taxon>Actinopterygii</taxon>
        <taxon>Neopterygii</taxon>
        <taxon>Teleostei</taxon>
        <taxon>Protacanthopterygii</taxon>
        <taxon>Salmoniformes</taxon>
        <taxon>Salmonidae</taxon>
        <taxon>Coregoninae</taxon>
        <taxon>Coregonus</taxon>
    </lineage>
</organism>
<name>A0AAN8L584_9TELE</name>